<dbReference type="CDD" id="cd22785">
    <property type="entry name" value="DPBB_MltA-like"/>
    <property type="match status" value="1"/>
</dbReference>
<evidence type="ECO:0000313" key="4">
    <source>
        <dbReference type="Proteomes" id="UP001304243"/>
    </source>
</evidence>
<proteinExistence type="predicted"/>
<accession>A0AAN7D4D6</accession>
<reference evidence="3 4" key="1">
    <citation type="submission" date="2022-11" db="EMBL/GenBank/DDBJ databases">
        <title>Mucor velutinosus strain NIH1002 WGS.</title>
        <authorList>
            <person name="Subramanian P."/>
            <person name="Mullikin J.C."/>
            <person name="Segre J.A."/>
            <person name="Zelazny A.M."/>
        </authorList>
    </citation>
    <scope>NUCLEOTIDE SEQUENCE [LARGE SCALE GENOMIC DNA]</scope>
    <source>
        <strain evidence="3 4">NIH1002</strain>
    </source>
</reference>
<evidence type="ECO:0000256" key="1">
    <source>
        <dbReference type="SAM" id="MobiDB-lite"/>
    </source>
</evidence>
<dbReference type="AlphaFoldDB" id="A0AAN7D4D6"/>
<keyword evidence="2" id="KW-0732">Signal</keyword>
<gene>
    <name evidence="3" type="primary">ERC1_3</name>
    <name evidence="3" type="ORF">ATC70_004973</name>
</gene>
<feature type="compositionally biased region" description="Basic residues" evidence="1">
    <location>
        <begin position="49"/>
        <end position="63"/>
    </location>
</feature>
<dbReference type="PROSITE" id="PS51257">
    <property type="entry name" value="PROKAR_LIPOPROTEIN"/>
    <property type="match status" value="1"/>
</dbReference>
<dbReference type="Proteomes" id="UP001304243">
    <property type="component" value="Unassembled WGS sequence"/>
</dbReference>
<protein>
    <submittedName>
        <fullName evidence="3">Ethionine resistance protein</fullName>
    </submittedName>
</protein>
<dbReference type="RefSeq" id="XP_064677208.1">
    <property type="nucleotide sequence ID" value="XM_064824272.1"/>
</dbReference>
<comment type="caution">
    <text evidence="3">The sequence shown here is derived from an EMBL/GenBank/DDBJ whole genome shotgun (WGS) entry which is preliminary data.</text>
</comment>
<sequence length="351" mass="38965">MKSSTLAFVSALALSACLSIANSQPIHNTDLVNVNTSTQVVKPVANQKRYVKHHSSGRKKRSTTTKYTTKYTTKRTTKYTTKHTSKSHLTKRTSKHSSRHSKRRSSKHSSKKHSSSKHSSSKHSTKTSSKKRSSTKKPAKKSSSKNSVKTKSISSCYKKATFTQYWIPKEGDKDMLNDGKIVTLTGPKNKALKSDSGSTIAKVSKTTYDKFQMEGTGLLKNGVMVNLGDSDKTFQKVDRSEAPYGLGSDDNIHLSPWVSVASNDLKIGTKLYVKELDGVKLPDGKTHNGCVRVDDEGWSFHGCQLDFFVLQFTAYEKLENILPEKVTVSAQDCKILDYVTDSVKNWAVINK</sequence>
<dbReference type="EMBL" id="JASEJX010000033">
    <property type="protein sequence ID" value="KAK4510542.1"/>
    <property type="molecule type" value="Genomic_DNA"/>
</dbReference>
<feature type="compositionally biased region" description="Basic residues" evidence="1">
    <location>
        <begin position="72"/>
        <end position="143"/>
    </location>
</feature>
<feature type="chain" id="PRO_5042937828" evidence="2">
    <location>
        <begin position="24"/>
        <end position="351"/>
    </location>
</feature>
<feature type="signal peptide" evidence="2">
    <location>
        <begin position="1"/>
        <end position="23"/>
    </location>
</feature>
<evidence type="ECO:0000256" key="2">
    <source>
        <dbReference type="SAM" id="SignalP"/>
    </source>
</evidence>
<organism evidence="3 4">
    <name type="scientific">Mucor velutinosus</name>
    <dbReference type="NCBI Taxonomy" id="708070"/>
    <lineage>
        <taxon>Eukaryota</taxon>
        <taxon>Fungi</taxon>
        <taxon>Fungi incertae sedis</taxon>
        <taxon>Mucoromycota</taxon>
        <taxon>Mucoromycotina</taxon>
        <taxon>Mucoromycetes</taxon>
        <taxon>Mucorales</taxon>
        <taxon>Mucorineae</taxon>
        <taxon>Mucoraceae</taxon>
        <taxon>Mucor</taxon>
    </lineage>
</organism>
<feature type="region of interest" description="Disordered" evidence="1">
    <location>
        <begin position="48"/>
        <end position="150"/>
    </location>
</feature>
<dbReference type="GeneID" id="89948659"/>
<keyword evidence="4" id="KW-1185">Reference proteome</keyword>
<name>A0AAN7D4D6_9FUNG</name>
<evidence type="ECO:0000313" key="3">
    <source>
        <dbReference type="EMBL" id="KAK4510542.1"/>
    </source>
</evidence>